<evidence type="ECO:0000313" key="1">
    <source>
        <dbReference type="EMBL" id="KTC95903.1"/>
    </source>
</evidence>
<gene>
    <name evidence="1" type="ORF">Lfee_2265</name>
</gene>
<dbReference type="AntiFam" id="ANF00010">
    <property type="entry name" value="tRNA translation"/>
</dbReference>
<dbReference type="AlphaFoldDB" id="A0A0W0TJV9"/>
<comment type="caution">
    <text evidence="1">The sequence shown here is derived from an EMBL/GenBank/DDBJ whole genome shotgun (WGS) entry which is preliminary data.</text>
</comment>
<sequence>MVSVAQLVEPRVVIPVVVGSSPIVHPRLQSRLAILSLRFILSLYKTVILFDNSTLFAKVAELVDALDLGSSGVTRESSSLSFRTIT</sequence>
<name>A0A0W0TJV9_9GAMM</name>
<evidence type="ECO:0000313" key="2">
    <source>
        <dbReference type="Proteomes" id="UP000054698"/>
    </source>
</evidence>
<organism evidence="1 2">
    <name type="scientific">Legionella feeleii</name>
    <dbReference type="NCBI Taxonomy" id="453"/>
    <lineage>
        <taxon>Bacteria</taxon>
        <taxon>Pseudomonadati</taxon>
        <taxon>Pseudomonadota</taxon>
        <taxon>Gammaproteobacteria</taxon>
        <taxon>Legionellales</taxon>
        <taxon>Legionellaceae</taxon>
        <taxon>Legionella</taxon>
    </lineage>
</organism>
<protein>
    <submittedName>
        <fullName evidence="1">Uncharacterized protein</fullName>
    </submittedName>
</protein>
<dbReference type="Proteomes" id="UP000054698">
    <property type="component" value="Unassembled WGS sequence"/>
</dbReference>
<keyword evidence="2" id="KW-1185">Reference proteome</keyword>
<dbReference type="STRING" id="453.Lfee_2265"/>
<proteinExistence type="predicted"/>
<dbReference type="EMBL" id="LNYB01000082">
    <property type="protein sequence ID" value="KTC95903.1"/>
    <property type="molecule type" value="Genomic_DNA"/>
</dbReference>
<reference evidence="1 2" key="1">
    <citation type="submission" date="2015-11" db="EMBL/GenBank/DDBJ databases">
        <title>Genomic analysis of 38 Legionella species identifies large and diverse effector repertoires.</title>
        <authorList>
            <person name="Burstein D."/>
            <person name="Amaro F."/>
            <person name="Zusman T."/>
            <person name="Lifshitz Z."/>
            <person name="Cohen O."/>
            <person name="Gilbert J.A."/>
            <person name="Pupko T."/>
            <person name="Shuman H.A."/>
            <person name="Segal G."/>
        </authorList>
    </citation>
    <scope>NUCLEOTIDE SEQUENCE [LARGE SCALE GENOMIC DNA]</scope>
    <source>
        <strain evidence="1 2">WO-44C</strain>
    </source>
</reference>
<accession>A0A0W0TJV9</accession>